<dbReference type="Proteomes" id="UP000601055">
    <property type="component" value="Unassembled WGS sequence"/>
</dbReference>
<organism evidence="2 3">
    <name type="scientific">Pedobacter planticolens</name>
    <dbReference type="NCBI Taxonomy" id="2679964"/>
    <lineage>
        <taxon>Bacteria</taxon>
        <taxon>Pseudomonadati</taxon>
        <taxon>Bacteroidota</taxon>
        <taxon>Sphingobacteriia</taxon>
        <taxon>Sphingobacteriales</taxon>
        <taxon>Sphingobacteriaceae</taxon>
        <taxon>Pedobacter</taxon>
    </lineage>
</organism>
<dbReference type="Gene3D" id="3.30.70.1290">
    <property type="entry name" value="Transposase IS200-like"/>
    <property type="match status" value="1"/>
</dbReference>
<keyword evidence="3" id="KW-1185">Reference proteome</keyword>
<dbReference type="EMBL" id="WNXD01000002">
    <property type="protein sequence ID" value="MBB2146610.1"/>
    <property type="molecule type" value="Genomic_DNA"/>
</dbReference>
<evidence type="ECO:0000259" key="1">
    <source>
        <dbReference type="SMART" id="SM01321"/>
    </source>
</evidence>
<accession>A0A923IV26</accession>
<dbReference type="InterPro" id="IPR002686">
    <property type="entry name" value="Transposase_17"/>
</dbReference>
<evidence type="ECO:0000313" key="2">
    <source>
        <dbReference type="EMBL" id="MBB2146610.1"/>
    </source>
</evidence>
<name>A0A923IV26_9SPHI</name>
<dbReference type="PANTHER" id="PTHR34322">
    <property type="entry name" value="TRANSPOSASE, Y1_TNP DOMAIN-CONTAINING"/>
    <property type="match status" value="1"/>
</dbReference>
<protein>
    <recommendedName>
        <fullName evidence="1">Transposase IS200-like domain-containing protein</fullName>
    </recommendedName>
</protein>
<evidence type="ECO:0000313" key="3">
    <source>
        <dbReference type="Proteomes" id="UP000601055"/>
    </source>
</evidence>
<dbReference type="PANTHER" id="PTHR34322:SF2">
    <property type="entry name" value="TRANSPOSASE IS200-LIKE DOMAIN-CONTAINING PROTEIN"/>
    <property type="match status" value="1"/>
</dbReference>
<comment type="caution">
    <text evidence="2">The sequence shown here is derived from an EMBL/GenBank/DDBJ whole genome shotgun (WGS) entry which is preliminary data.</text>
</comment>
<gene>
    <name evidence="2" type="ORF">GM921_13995</name>
</gene>
<dbReference type="GO" id="GO:0004803">
    <property type="term" value="F:transposase activity"/>
    <property type="evidence" value="ECO:0007669"/>
    <property type="project" value="InterPro"/>
</dbReference>
<reference evidence="2" key="1">
    <citation type="submission" date="2019-11" db="EMBL/GenBank/DDBJ databases">
        <title>Description of Pedobacter sp. LMG 31464T.</title>
        <authorList>
            <person name="Carlier A."/>
            <person name="Qi S."/>
            <person name="Vandamme P."/>
        </authorList>
    </citation>
    <scope>NUCLEOTIDE SEQUENCE</scope>
    <source>
        <strain evidence="2">LMG 31464</strain>
    </source>
</reference>
<dbReference type="SMART" id="SM01321">
    <property type="entry name" value="Y1_Tnp"/>
    <property type="match status" value="1"/>
</dbReference>
<dbReference type="SUPFAM" id="SSF143422">
    <property type="entry name" value="Transposase IS200-like"/>
    <property type="match status" value="1"/>
</dbReference>
<dbReference type="GO" id="GO:0006313">
    <property type="term" value="P:DNA transposition"/>
    <property type="evidence" value="ECO:0007669"/>
    <property type="project" value="InterPro"/>
</dbReference>
<dbReference type="RefSeq" id="WP_182923256.1">
    <property type="nucleotide sequence ID" value="NZ_WNXD01000002.1"/>
</dbReference>
<feature type="domain" description="Transposase IS200-like" evidence="1">
    <location>
        <begin position="12"/>
        <end position="143"/>
    </location>
</feature>
<dbReference type="InterPro" id="IPR036515">
    <property type="entry name" value="Transposase_17_sf"/>
</dbReference>
<sequence>MAKEEHYYTKFEEGKFYHIYNRTIDKKTMFANDGNNEFFLQKLRVYLLGVADVYAYCLLDNHFHILIRINENMSNYRLVNQIEDTIDTHIIISKQFRVFFQSYALAFNKQQNRFGTLFQTPFKRALVNDDDYFTHLIYYIHSNPQKHNLIGDFRNWKWSSYKGIISIKPSRLMKDEVIKWFGGEQEYLNFHHSGKYLLNDNFIIDDF</sequence>
<proteinExistence type="predicted"/>
<dbReference type="AlphaFoldDB" id="A0A923IV26"/>
<dbReference type="GO" id="GO:0003677">
    <property type="term" value="F:DNA binding"/>
    <property type="evidence" value="ECO:0007669"/>
    <property type="project" value="InterPro"/>
</dbReference>